<dbReference type="STRING" id="1454004.AW11_01677"/>
<keyword evidence="3" id="KW-1185">Reference proteome</keyword>
<evidence type="ECO:0000313" key="2">
    <source>
        <dbReference type="EMBL" id="EXI89353.1"/>
    </source>
</evidence>
<reference evidence="2" key="1">
    <citation type="submission" date="2014-02" db="EMBL/GenBank/DDBJ databases">
        <title>Expanding our view of genomic diversity in Candidatus Accumulibacter clades.</title>
        <authorList>
            <person name="Skennerton C.T."/>
            <person name="Barr J.J."/>
            <person name="Slater F.R."/>
            <person name="Bond P.L."/>
            <person name="Tyson G.W."/>
        </authorList>
    </citation>
    <scope>NUCLEOTIDE SEQUENCE [LARGE SCALE GENOMIC DNA]</scope>
</reference>
<name>A0A011P309_ACCRE</name>
<organism evidence="2 3">
    <name type="scientific">Accumulibacter regalis</name>
    <dbReference type="NCBI Taxonomy" id="522306"/>
    <lineage>
        <taxon>Bacteria</taxon>
        <taxon>Pseudomonadati</taxon>
        <taxon>Pseudomonadota</taxon>
        <taxon>Betaproteobacteria</taxon>
        <taxon>Candidatus Accumulibacter</taxon>
    </lineage>
</organism>
<dbReference type="Pfam" id="PF24096">
    <property type="entry name" value="DUF7379"/>
    <property type="match status" value="1"/>
</dbReference>
<evidence type="ECO:0000259" key="1">
    <source>
        <dbReference type="Pfam" id="PF24096"/>
    </source>
</evidence>
<gene>
    <name evidence="2" type="ORF">AW11_01677</name>
</gene>
<dbReference type="InterPro" id="IPR055803">
    <property type="entry name" value="DUF7379"/>
</dbReference>
<dbReference type="eggNOG" id="COG1075">
    <property type="taxonomic scope" value="Bacteria"/>
</dbReference>
<sequence>MASRGADGIVLESALLPELRAGLREQGPAVLGAAVALVEAAHAHYPATLRLEEQLLRIELEQAPGQPLAEHAVELALRPALKALAGSDAAADDVAIWAAHAWGRFSSALRGTDAARQLAFASAARLQGASWMLPPGETSAPAFPIDIGWLLRARKRPARELAIELKHGDDGSFELAFHEATVASNARHRLRLPDTTPLWLQLVDPSGTVRAVAFAAAAGAPSVPLDAAALQSSNGVVLRTLAGDEYALRVTGSVEQALSRSVLALSARAEKSSGEARPAPNVALVAHDLAIAWPDDGPDGEALDLLDGQGRSTRALRVGRIDFSEKDVRVGATVLRLDRYSLGVDKLPWVALDASARLLDPSLPGKAPDLQPAISWPHPGRFEYSALRAVHGKFYSEEVDQRSRDSVESRLRSQGGLVMPAGAVDHWALLFPASRAPAMSKKALPRLDGEFLAVPVAAALAAAASLAAGRWRACVIVADARLPAVAAELHAHLVKQLGPWRVLPQVEDTTEGRPRASSAVLAEYAVDAMDGLREAIGRCELLIVVGVWRRSKLEALNAQLALARRLGRALLLVVPADTGVRDDVAGMQPDEVVTLPGPEALDDHSLRRIVEHIAAFRLPGAVDAGETPGSAAARAGDAGVLDSLATGFRTRLCRQLEKNVPRPGLFEVSLHGDFALRAFLTPRGSAPLLILVHSLATNSEATFGALWQPPADVQRRALLRSYGERVYAFEHHAVSHSPIHNALQLALALPAGATLHFLTHSAGGLIGELFARGLRVDGQPAFDERDLALFQGGTVGAAERAMLEQLSSVFADKRFRVERFVRVACPARGTRIFSETPAQALAAMRGAMSLLSPLAGLAGSALSSVFQALQDPEVTPGFAVQDPGSPLVQMLNRPDVVSAAPLTVIGGVTEAGGLLSRLVGAATTAVAFGHADNDRIVSLESARGGVRRAASGAEFVDRGQEVDHFSYFQNARSRQAIVAALLSAEPLPAGFSSRESASQTTFSR</sequence>
<dbReference type="EMBL" id="JEMY01000017">
    <property type="protein sequence ID" value="EXI89353.1"/>
    <property type="molecule type" value="Genomic_DNA"/>
</dbReference>
<accession>A0A011P309</accession>
<proteinExistence type="predicted"/>
<evidence type="ECO:0000313" key="3">
    <source>
        <dbReference type="Proteomes" id="UP000022141"/>
    </source>
</evidence>
<feature type="domain" description="DUF7379" evidence="1">
    <location>
        <begin position="689"/>
        <end position="772"/>
    </location>
</feature>
<dbReference type="InterPro" id="IPR029058">
    <property type="entry name" value="AB_hydrolase_fold"/>
</dbReference>
<dbReference type="PATRIC" id="fig|1454004.3.peg.1727"/>
<comment type="caution">
    <text evidence="2">The sequence shown here is derived from an EMBL/GenBank/DDBJ whole genome shotgun (WGS) entry which is preliminary data.</text>
</comment>
<dbReference type="Proteomes" id="UP000022141">
    <property type="component" value="Unassembled WGS sequence"/>
</dbReference>
<protein>
    <recommendedName>
        <fullName evidence="1">DUF7379 domain-containing protein</fullName>
    </recommendedName>
</protein>
<dbReference type="Gene3D" id="3.40.50.1820">
    <property type="entry name" value="alpha/beta hydrolase"/>
    <property type="match status" value="1"/>
</dbReference>
<dbReference type="AlphaFoldDB" id="A0A011P309"/>
<dbReference type="SUPFAM" id="SSF53474">
    <property type="entry name" value="alpha/beta-Hydrolases"/>
    <property type="match status" value="1"/>
</dbReference>